<dbReference type="PANTHER" id="PTHR43319">
    <property type="entry name" value="BETA-LACTAMASE-RELATED"/>
    <property type="match status" value="1"/>
</dbReference>
<dbReference type="SUPFAM" id="SSF56601">
    <property type="entry name" value="beta-lactamase/transpeptidase-like"/>
    <property type="match status" value="1"/>
</dbReference>
<evidence type="ECO:0000313" key="3">
    <source>
        <dbReference type="WBParaSite" id="MBELARI_LOCUS12296"/>
    </source>
</evidence>
<dbReference type="InterPro" id="IPR001466">
    <property type="entry name" value="Beta-lactam-related"/>
</dbReference>
<reference evidence="3" key="1">
    <citation type="submission" date="2024-02" db="UniProtKB">
        <authorList>
            <consortium name="WormBaseParasite"/>
        </authorList>
    </citation>
    <scope>IDENTIFICATION</scope>
</reference>
<protein>
    <recommendedName>
        <fullName evidence="1">Beta-lactamase-related domain-containing protein</fullName>
    </recommendedName>
</protein>
<dbReference type="InterPro" id="IPR052907">
    <property type="entry name" value="Beta-lactamase/esterase"/>
</dbReference>
<dbReference type="InterPro" id="IPR012338">
    <property type="entry name" value="Beta-lactam/transpept-like"/>
</dbReference>
<name>A0AAF3EEA1_9BILA</name>
<accession>A0AAF3EEA1</accession>
<proteinExistence type="predicted"/>
<dbReference type="WBParaSite" id="MBELARI_LOCUS12296">
    <property type="protein sequence ID" value="MBELARI_LOCUS12296"/>
    <property type="gene ID" value="MBELARI_LOCUS12296"/>
</dbReference>
<organism evidence="2 3">
    <name type="scientific">Mesorhabditis belari</name>
    <dbReference type="NCBI Taxonomy" id="2138241"/>
    <lineage>
        <taxon>Eukaryota</taxon>
        <taxon>Metazoa</taxon>
        <taxon>Ecdysozoa</taxon>
        <taxon>Nematoda</taxon>
        <taxon>Chromadorea</taxon>
        <taxon>Rhabditida</taxon>
        <taxon>Rhabditina</taxon>
        <taxon>Rhabditomorpha</taxon>
        <taxon>Rhabditoidea</taxon>
        <taxon>Rhabditidae</taxon>
        <taxon>Mesorhabditinae</taxon>
        <taxon>Mesorhabditis</taxon>
    </lineage>
</organism>
<evidence type="ECO:0000259" key="1">
    <source>
        <dbReference type="Pfam" id="PF00144"/>
    </source>
</evidence>
<dbReference type="AlphaFoldDB" id="A0AAF3EEA1"/>
<dbReference type="PANTHER" id="PTHR43319:SF3">
    <property type="entry name" value="BETA-LACTAMASE-RELATED DOMAIN-CONTAINING PROTEIN"/>
    <property type="match status" value="1"/>
</dbReference>
<dbReference type="Gene3D" id="3.40.710.10">
    <property type="entry name" value="DD-peptidase/beta-lactamase superfamily"/>
    <property type="match status" value="1"/>
</dbReference>
<feature type="domain" description="Beta-lactamase-related" evidence="1">
    <location>
        <begin position="46"/>
        <end position="399"/>
    </location>
</feature>
<evidence type="ECO:0000313" key="2">
    <source>
        <dbReference type="Proteomes" id="UP000887575"/>
    </source>
</evidence>
<dbReference type="Proteomes" id="UP000887575">
    <property type="component" value="Unassembled WGS sequence"/>
</dbReference>
<sequence>MPLSGASFARQLGDETIFLRTGSKNLPVIDVNGTFDRKYELVAEDFRKLLQEQSQGLTLAVLHKGELVINLWGGKADVVAGRNWTENTMSVAYSATKLIGALAFATLASRKQVDYNDKVTKYWPEFGKHEKDVLTIDDILNHKSGLIKFSRDFTLNEAKDERFMSKLIEESVPMWAPGERIGYHALTYGFLLDQLFQRIHPKKQTIQEFYEKEIRSKVPNGDFYLGVRKEEAHRIARITLDSLWQTMKNHWDHFAVTWPVFYAYFKNGGLALVSGNSPSFLSVSRRDIIPYNDIDVLQFPSTSALGVGTAAGFTRVVRQFWIGGVISEEIWRDLEKPAIFDEEDFVLGLRRWMKHGLFYRKIEKADRFTINFPGNGGQYVDVDQKRDLIIVLMRNGLRGGLGDPAFDGIRRKIIEIADED</sequence>
<dbReference type="Pfam" id="PF00144">
    <property type="entry name" value="Beta-lactamase"/>
    <property type="match status" value="1"/>
</dbReference>
<keyword evidence="2" id="KW-1185">Reference proteome</keyword>